<accession>A0ABU6UP86</accession>
<evidence type="ECO:0000313" key="3">
    <source>
        <dbReference type="EMBL" id="MED6162921.1"/>
    </source>
</evidence>
<evidence type="ECO:0000256" key="1">
    <source>
        <dbReference type="ARBA" id="ARBA00022737"/>
    </source>
</evidence>
<feature type="repeat" description="PPR" evidence="2">
    <location>
        <begin position="192"/>
        <end position="226"/>
    </location>
</feature>
<evidence type="ECO:0000256" key="2">
    <source>
        <dbReference type="PROSITE-ProRule" id="PRU00708"/>
    </source>
</evidence>
<dbReference type="InterPro" id="IPR011990">
    <property type="entry name" value="TPR-like_helical_dom_sf"/>
</dbReference>
<proteinExistence type="predicted"/>
<dbReference type="PANTHER" id="PTHR47926:SF347">
    <property type="entry name" value="PENTATRICOPEPTIDE REPEAT-CONTAINING PROTEIN"/>
    <property type="match status" value="1"/>
</dbReference>
<dbReference type="PROSITE" id="PS51375">
    <property type="entry name" value="PPR"/>
    <property type="match status" value="1"/>
</dbReference>
<dbReference type="InterPro" id="IPR046848">
    <property type="entry name" value="E_motif"/>
</dbReference>
<comment type="caution">
    <text evidence="3">The sequence shown here is derived from an EMBL/GenBank/DDBJ whole genome shotgun (WGS) entry which is preliminary data.</text>
</comment>
<sequence length="352" mass="39743">MWNKTLSEYLNAGQTWKAIDCFADMIKSQVAYDSMTILVMLSVIVRLVHTYAIKAGIIFDSFISTSLIDVYSKGGNKDEAEFLFHDQDGFDLASWIAMVHGYMVSNSYHKALGLFIKMHKSGEKEDPFTLANAAKAVKCLVELEKGKQIHAVAIKRSFNLDLFVISCILDMYVKCGEMESECRVFSEICFPDYVAWTTMISGCVENGYEERALFAYWQTRLAGVQPDKYTFATLVKASSLLTSLEQGRQIHADIIKLNYALDPYVITSLVDMIQGDRDMGQRVAEKLFTLDPSDSAVYVLLSNIHKAANQWEDATSARNMMKRVNVKKDPGFSWIDVNDKVVMFVAGDRSYE</sequence>
<dbReference type="PANTHER" id="PTHR47926">
    <property type="entry name" value="PENTATRICOPEPTIDE REPEAT-CONTAINING PROTEIN"/>
    <property type="match status" value="1"/>
</dbReference>
<dbReference type="Gene3D" id="1.25.40.10">
    <property type="entry name" value="Tetratricopeptide repeat domain"/>
    <property type="match status" value="2"/>
</dbReference>
<dbReference type="InterPro" id="IPR002885">
    <property type="entry name" value="PPR_rpt"/>
</dbReference>
<keyword evidence="4" id="KW-1185">Reference proteome</keyword>
<evidence type="ECO:0008006" key="5">
    <source>
        <dbReference type="Google" id="ProtNLM"/>
    </source>
</evidence>
<gene>
    <name evidence="3" type="ORF">PIB30_075046</name>
</gene>
<organism evidence="3 4">
    <name type="scientific">Stylosanthes scabra</name>
    <dbReference type="NCBI Taxonomy" id="79078"/>
    <lineage>
        <taxon>Eukaryota</taxon>
        <taxon>Viridiplantae</taxon>
        <taxon>Streptophyta</taxon>
        <taxon>Embryophyta</taxon>
        <taxon>Tracheophyta</taxon>
        <taxon>Spermatophyta</taxon>
        <taxon>Magnoliopsida</taxon>
        <taxon>eudicotyledons</taxon>
        <taxon>Gunneridae</taxon>
        <taxon>Pentapetalae</taxon>
        <taxon>rosids</taxon>
        <taxon>fabids</taxon>
        <taxon>Fabales</taxon>
        <taxon>Fabaceae</taxon>
        <taxon>Papilionoideae</taxon>
        <taxon>50 kb inversion clade</taxon>
        <taxon>dalbergioids sensu lato</taxon>
        <taxon>Dalbergieae</taxon>
        <taxon>Pterocarpus clade</taxon>
        <taxon>Stylosanthes</taxon>
    </lineage>
</organism>
<dbReference type="InterPro" id="IPR046960">
    <property type="entry name" value="PPR_At4g14850-like_plant"/>
</dbReference>
<dbReference type="EMBL" id="JASCZI010121776">
    <property type="protein sequence ID" value="MED6162921.1"/>
    <property type="molecule type" value="Genomic_DNA"/>
</dbReference>
<dbReference type="Proteomes" id="UP001341840">
    <property type="component" value="Unassembled WGS sequence"/>
</dbReference>
<evidence type="ECO:0000313" key="4">
    <source>
        <dbReference type="Proteomes" id="UP001341840"/>
    </source>
</evidence>
<dbReference type="Pfam" id="PF20431">
    <property type="entry name" value="E_motif"/>
    <property type="match status" value="1"/>
</dbReference>
<reference evidence="3 4" key="1">
    <citation type="journal article" date="2023" name="Plants (Basel)">
        <title>Bridging the Gap: Combining Genomics and Transcriptomics Approaches to Understand Stylosanthes scabra, an Orphan Legume from the Brazilian Caatinga.</title>
        <authorList>
            <person name="Ferreira-Neto J.R.C."/>
            <person name="da Silva M.D."/>
            <person name="Binneck E."/>
            <person name="de Melo N.F."/>
            <person name="da Silva R.H."/>
            <person name="de Melo A.L.T.M."/>
            <person name="Pandolfi V."/>
            <person name="Bustamante F.O."/>
            <person name="Brasileiro-Vidal A.C."/>
            <person name="Benko-Iseppon A.M."/>
        </authorList>
    </citation>
    <scope>NUCLEOTIDE SEQUENCE [LARGE SCALE GENOMIC DNA]</scope>
    <source>
        <tissue evidence="3">Leaves</tissue>
    </source>
</reference>
<keyword evidence="1" id="KW-0677">Repeat</keyword>
<name>A0ABU6UP86_9FABA</name>
<dbReference type="Pfam" id="PF01535">
    <property type="entry name" value="PPR"/>
    <property type="match status" value="3"/>
</dbReference>
<protein>
    <recommendedName>
        <fullName evidence="5">Pentatricopeptide repeat-containing protein</fullName>
    </recommendedName>
</protein>